<evidence type="ECO:0000313" key="1">
    <source>
        <dbReference type="EMBL" id="KAF7821679.1"/>
    </source>
</evidence>
<dbReference type="AlphaFoldDB" id="A0A834TIF2"/>
<gene>
    <name evidence="1" type="ORF">G2W53_027134</name>
</gene>
<proteinExistence type="predicted"/>
<dbReference type="EMBL" id="JAAIUW010000008">
    <property type="protein sequence ID" value="KAF7821679.1"/>
    <property type="molecule type" value="Genomic_DNA"/>
</dbReference>
<comment type="caution">
    <text evidence="1">The sequence shown here is derived from an EMBL/GenBank/DDBJ whole genome shotgun (WGS) entry which is preliminary data.</text>
</comment>
<organism evidence="1 2">
    <name type="scientific">Senna tora</name>
    <dbReference type="NCBI Taxonomy" id="362788"/>
    <lineage>
        <taxon>Eukaryota</taxon>
        <taxon>Viridiplantae</taxon>
        <taxon>Streptophyta</taxon>
        <taxon>Embryophyta</taxon>
        <taxon>Tracheophyta</taxon>
        <taxon>Spermatophyta</taxon>
        <taxon>Magnoliopsida</taxon>
        <taxon>eudicotyledons</taxon>
        <taxon>Gunneridae</taxon>
        <taxon>Pentapetalae</taxon>
        <taxon>rosids</taxon>
        <taxon>fabids</taxon>
        <taxon>Fabales</taxon>
        <taxon>Fabaceae</taxon>
        <taxon>Caesalpinioideae</taxon>
        <taxon>Cassia clade</taxon>
        <taxon>Senna</taxon>
    </lineage>
</organism>
<keyword evidence="2" id="KW-1185">Reference proteome</keyword>
<name>A0A834TIF2_9FABA</name>
<accession>A0A834TIF2</accession>
<protein>
    <submittedName>
        <fullName evidence="1">Uncharacterized protein</fullName>
    </submittedName>
</protein>
<evidence type="ECO:0000313" key="2">
    <source>
        <dbReference type="Proteomes" id="UP000634136"/>
    </source>
</evidence>
<reference evidence="1" key="1">
    <citation type="submission" date="2020-09" db="EMBL/GenBank/DDBJ databases">
        <title>Genome-Enabled Discovery of Anthraquinone Biosynthesis in Senna tora.</title>
        <authorList>
            <person name="Kang S.-H."/>
            <person name="Pandey R.P."/>
            <person name="Lee C.-M."/>
            <person name="Sim J.-S."/>
            <person name="Jeong J.-T."/>
            <person name="Choi B.-S."/>
            <person name="Jung M."/>
            <person name="Ginzburg D."/>
            <person name="Zhao K."/>
            <person name="Won S.Y."/>
            <person name="Oh T.-J."/>
            <person name="Yu Y."/>
            <person name="Kim N.-H."/>
            <person name="Lee O.R."/>
            <person name="Lee T.-H."/>
            <person name="Bashyal P."/>
            <person name="Kim T.-S."/>
            <person name="Lee W.-H."/>
            <person name="Kawkins C."/>
            <person name="Kim C.-K."/>
            <person name="Kim J.S."/>
            <person name="Ahn B.O."/>
            <person name="Rhee S.Y."/>
            <person name="Sohng J.K."/>
        </authorList>
    </citation>
    <scope>NUCLEOTIDE SEQUENCE</scope>
    <source>
        <tissue evidence="1">Leaf</tissue>
    </source>
</reference>
<dbReference type="Proteomes" id="UP000634136">
    <property type="component" value="Unassembled WGS sequence"/>
</dbReference>
<sequence>MTQGSLPRSFKAIRVGRPAVDHVDRRRSKINESWEESQEVSRQSESVVWRSTTWIVVAQKSMSPRSTFFLCKISCAYAGSKRGSPSVGAAQKSITHAYHTRKPPKKVQANLSCTWPNFRWSTRWIAVGRRR</sequence>